<proteinExistence type="predicted"/>
<dbReference type="EMBL" id="OZ019898">
    <property type="protein sequence ID" value="CAK9228357.1"/>
    <property type="molecule type" value="Genomic_DNA"/>
</dbReference>
<evidence type="ECO:0000313" key="3">
    <source>
        <dbReference type="Proteomes" id="UP001497512"/>
    </source>
</evidence>
<sequence length="85" mass="9508">METLVNQQLFAIKELKDLQAAFEEELEAATSCQEVDNSQLLNVSKDHVADLVKFCKDLGESSREQTLGSARTSARKFPGSRREGY</sequence>
<feature type="region of interest" description="Disordered" evidence="1">
    <location>
        <begin position="61"/>
        <end position="85"/>
    </location>
</feature>
<protein>
    <submittedName>
        <fullName evidence="2">Uncharacterized protein</fullName>
    </submittedName>
</protein>
<dbReference type="Proteomes" id="UP001497512">
    <property type="component" value="Chromosome 6"/>
</dbReference>
<evidence type="ECO:0000256" key="1">
    <source>
        <dbReference type="SAM" id="MobiDB-lite"/>
    </source>
</evidence>
<organism evidence="2 3">
    <name type="scientific">Sphagnum troendelagicum</name>
    <dbReference type="NCBI Taxonomy" id="128251"/>
    <lineage>
        <taxon>Eukaryota</taxon>
        <taxon>Viridiplantae</taxon>
        <taxon>Streptophyta</taxon>
        <taxon>Embryophyta</taxon>
        <taxon>Bryophyta</taxon>
        <taxon>Sphagnophytina</taxon>
        <taxon>Sphagnopsida</taxon>
        <taxon>Sphagnales</taxon>
        <taxon>Sphagnaceae</taxon>
        <taxon>Sphagnum</taxon>
    </lineage>
</organism>
<accession>A0ABP0UR27</accession>
<keyword evidence="3" id="KW-1185">Reference proteome</keyword>
<name>A0ABP0UR27_9BRYO</name>
<gene>
    <name evidence="2" type="ORF">CSSPTR1EN2_LOCUS18997</name>
</gene>
<reference evidence="2" key="1">
    <citation type="submission" date="2024-02" db="EMBL/GenBank/DDBJ databases">
        <authorList>
            <consortium name="ELIXIR-Norway"/>
            <consortium name="Elixir Norway"/>
        </authorList>
    </citation>
    <scope>NUCLEOTIDE SEQUENCE</scope>
</reference>
<evidence type="ECO:0000313" key="2">
    <source>
        <dbReference type="EMBL" id="CAK9228357.1"/>
    </source>
</evidence>